<proteinExistence type="predicted"/>
<dbReference type="Proteomes" id="UP000176923">
    <property type="component" value="Unassembled WGS sequence"/>
</dbReference>
<dbReference type="InterPro" id="IPR012338">
    <property type="entry name" value="Beta-lactam/transpept-like"/>
</dbReference>
<keyword evidence="1" id="KW-0472">Membrane</keyword>
<evidence type="ECO:0000256" key="1">
    <source>
        <dbReference type="SAM" id="Phobius"/>
    </source>
</evidence>
<evidence type="ECO:0000313" key="4">
    <source>
        <dbReference type="Proteomes" id="UP000176923"/>
    </source>
</evidence>
<gene>
    <name evidence="3" type="ORF">A3D77_05985</name>
</gene>
<dbReference type="Gene3D" id="3.40.710.10">
    <property type="entry name" value="DD-peptidase/beta-lactamase superfamily"/>
    <property type="match status" value="1"/>
</dbReference>
<name>A0A1F5ZY13_9BACT</name>
<accession>A0A1F5ZY13</accession>
<comment type="caution">
    <text evidence="3">The sequence shown here is derived from an EMBL/GenBank/DDBJ whole genome shotgun (WGS) entry which is preliminary data.</text>
</comment>
<dbReference type="GO" id="GO:0030655">
    <property type="term" value="P:beta-lactam antibiotic catabolic process"/>
    <property type="evidence" value="ECO:0007669"/>
    <property type="project" value="InterPro"/>
</dbReference>
<organism evidence="3 4">
    <name type="scientific">Candidatus Gottesmanbacteria bacterium RIFCSPHIGHO2_02_FULL_39_11</name>
    <dbReference type="NCBI Taxonomy" id="1798382"/>
    <lineage>
        <taxon>Bacteria</taxon>
        <taxon>Candidatus Gottesmaniibacteriota</taxon>
    </lineage>
</organism>
<dbReference type="EMBL" id="MFJL01000005">
    <property type="protein sequence ID" value="OGG16927.1"/>
    <property type="molecule type" value="Genomic_DNA"/>
</dbReference>
<evidence type="ECO:0000313" key="3">
    <source>
        <dbReference type="EMBL" id="OGG16927.1"/>
    </source>
</evidence>
<protein>
    <recommendedName>
        <fullName evidence="2">Beta-lactamase class A catalytic domain-containing protein</fullName>
    </recommendedName>
</protein>
<dbReference type="GO" id="GO:0008800">
    <property type="term" value="F:beta-lactamase activity"/>
    <property type="evidence" value="ECO:0007669"/>
    <property type="project" value="InterPro"/>
</dbReference>
<dbReference type="GO" id="GO:0046677">
    <property type="term" value="P:response to antibiotic"/>
    <property type="evidence" value="ECO:0007669"/>
    <property type="project" value="InterPro"/>
</dbReference>
<dbReference type="InterPro" id="IPR000871">
    <property type="entry name" value="Beta-lactam_class-A"/>
</dbReference>
<keyword evidence="1" id="KW-0812">Transmembrane</keyword>
<dbReference type="SUPFAM" id="SSF56601">
    <property type="entry name" value="beta-lactamase/transpeptidase-like"/>
    <property type="match status" value="1"/>
</dbReference>
<dbReference type="AlphaFoldDB" id="A0A1F5ZY13"/>
<reference evidence="3 4" key="1">
    <citation type="journal article" date="2016" name="Nat. Commun.">
        <title>Thousands of microbial genomes shed light on interconnected biogeochemical processes in an aquifer system.</title>
        <authorList>
            <person name="Anantharaman K."/>
            <person name="Brown C.T."/>
            <person name="Hug L.A."/>
            <person name="Sharon I."/>
            <person name="Castelle C.J."/>
            <person name="Probst A.J."/>
            <person name="Thomas B.C."/>
            <person name="Singh A."/>
            <person name="Wilkins M.J."/>
            <person name="Karaoz U."/>
            <person name="Brodie E.L."/>
            <person name="Williams K.H."/>
            <person name="Hubbard S.S."/>
            <person name="Banfield J.F."/>
        </authorList>
    </citation>
    <scope>NUCLEOTIDE SEQUENCE [LARGE SCALE GENOMIC DNA]</scope>
</reference>
<feature type="transmembrane region" description="Helical" evidence="1">
    <location>
        <begin position="21"/>
        <end position="40"/>
    </location>
</feature>
<keyword evidence="1" id="KW-1133">Transmembrane helix</keyword>
<dbReference type="STRING" id="1798382.A3D77_05985"/>
<dbReference type="PANTHER" id="PTHR35333:SF3">
    <property type="entry name" value="BETA-LACTAMASE-TYPE TRANSPEPTIDASE FOLD CONTAINING PROTEIN"/>
    <property type="match status" value="1"/>
</dbReference>
<evidence type="ECO:0000259" key="2">
    <source>
        <dbReference type="Pfam" id="PF13354"/>
    </source>
</evidence>
<dbReference type="InterPro" id="IPR045155">
    <property type="entry name" value="Beta-lactam_cat"/>
</dbReference>
<dbReference type="Pfam" id="PF13354">
    <property type="entry name" value="Beta-lactamase2"/>
    <property type="match status" value="1"/>
</dbReference>
<sequence>MLEYSINNQGLRQTSPPKKNSVKAIFVLSLLIFLGAFFLIKNIFLNTSSEEVPSSFNSSKELLNEIHSLTPPALGTYAVYIYDINSGEELGINEQMIFTAASLNKLAILAVLYQEASDNQIDLDKIIVPQKEDIQDYGTGSIRYDPPNTPYSIKTLAKLMIEQSDNTAAHLLGNIVIGLPQIQKQIEDWDLLQTDMVNNKTSAKDMALLLRKIYKGEITSRPYTLEMLEFMNKTDFEERIPTGIPRDVKTYHKTGDEIGKIHDAAIVELPNKPYILVVLSSEIKDEEKAKQTIAQISRNVYEFMKK</sequence>
<feature type="domain" description="Beta-lactamase class A catalytic" evidence="2">
    <location>
        <begin position="79"/>
        <end position="279"/>
    </location>
</feature>
<dbReference type="PANTHER" id="PTHR35333">
    <property type="entry name" value="BETA-LACTAMASE"/>
    <property type="match status" value="1"/>
</dbReference>